<reference evidence="1" key="2">
    <citation type="submission" date="2022-06" db="UniProtKB">
        <authorList>
            <consortium name="EnsemblMetazoa"/>
        </authorList>
    </citation>
    <scope>IDENTIFICATION</scope>
    <source>
        <strain evidence="1">PS312</strain>
    </source>
</reference>
<dbReference type="Proteomes" id="UP000005239">
    <property type="component" value="Unassembled WGS sequence"/>
</dbReference>
<accession>A0A2A6BTA8</accession>
<protein>
    <submittedName>
        <fullName evidence="1">Uncharacterized protein</fullName>
    </submittedName>
</protein>
<dbReference type="EnsemblMetazoa" id="PPA07763.1">
    <property type="protein sequence ID" value="PPA07763.1"/>
    <property type="gene ID" value="WBGene00097317"/>
</dbReference>
<accession>A0A8R1U8P5</accession>
<keyword evidence="2" id="KW-1185">Reference proteome</keyword>
<gene>
    <name evidence="1" type="primary">WBGene00097317</name>
</gene>
<evidence type="ECO:0000313" key="2">
    <source>
        <dbReference type="Proteomes" id="UP000005239"/>
    </source>
</evidence>
<evidence type="ECO:0000313" key="1">
    <source>
        <dbReference type="EnsemblMetazoa" id="PPA07763.1"/>
    </source>
</evidence>
<name>A0A2A6BTA8_PRIPA</name>
<reference evidence="2" key="1">
    <citation type="journal article" date="2008" name="Nat. Genet.">
        <title>The Pristionchus pacificus genome provides a unique perspective on nematode lifestyle and parasitism.</title>
        <authorList>
            <person name="Dieterich C."/>
            <person name="Clifton S.W."/>
            <person name="Schuster L.N."/>
            <person name="Chinwalla A."/>
            <person name="Delehaunty K."/>
            <person name="Dinkelacker I."/>
            <person name="Fulton L."/>
            <person name="Fulton R."/>
            <person name="Godfrey J."/>
            <person name="Minx P."/>
            <person name="Mitreva M."/>
            <person name="Roeseler W."/>
            <person name="Tian H."/>
            <person name="Witte H."/>
            <person name="Yang S.P."/>
            <person name="Wilson R.K."/>
            <person name="Sommer R.J."/>
        </authorList>
    </citation>
    <scope>NUCLEOTIDE SEQUENCE [LARGE SCALE GENOMIC DNA]</scope>
    <source>
        <strain evidence="2">PS312</strain>
    </source>
</reference>
<organism evidence="1 2">
    <name type="scientific">Pristionchus pacificus</name>
    <name type="common">Parasitic nematode worm</name>
    <dbReference type="NCBI Taxonomy" id="54126"/>
    <lineage>
        <taxon>Eukaryota</taxon>
        <taxon>Metazoa</taxon>
        <taxon>Ecdysozoa</taxon>
        <taxon>Nematoda</taxon>
        <taxon>Chromadorea</taxon>
        <taxon>Rhabditida</taxon>
        <taxon>Rhabditina</taxon>
        <taxon>Diplogasteromorpha</taxon>
        <taxon>Diplogasteroidea</taxon>
        <taxon>Neodiplogasteridae</taxon>
        <taxon>Pristionchus</taxon>
    </lineage>
</organism>
<dbReference type="AlphaFoldDB" id="A0A2A6BTA8"/>
<sequence>MVIPSSSRAAGVALSRLVAGIVSTPSAQIIGFISDAIRGDSTLPYDKFHAYQLGMLSSAVFLVVGAVCHIVLILFFPQDCAKGRGMGSRS</sequence>
<proteinExistence type="predicted"/>